<dbReference type="InterPro" id="IPR002559">
    <property type="entry name" value="Transposase_11"/>
</dbReference>
<evidence type="ECO:0000256" key="1">
    <source>
        <dbReference type="ARBA" id="ARBA00003544"/>
    </source>
</evidence>
<protein>
    <submittedName>
        <fullName evidence="8">IS5 family transposase</fullName>
    </submittedName>
</protein>
<accession>A0A318TBJ9</accession>
<proteinExistence type="inferred from homology"/>
<organism evidence="8 9">
    <name type="scientific">Rhodopseudomonas faecalis</name>
    <dbReference type="NCBI Taxonomy" id="99655"/>
    <lineage>
        <taxon>Bacteria</taxon>
        <taxon>Pseudomonadati</taxon>
        <taxon>Pseudomonadota</taxon>
        <taxon>Alphaproteobacteria</taxon>
        <taxon>Hyphomicrobiales</taxon>
        <taxon>Nitrobacteraceae</taxon>
        <taxon>Rhodopseudomonas</taxon>
    </lineage>
</organism>
<dbReference type="RefSeq" id="WP_110782824.1">
    <property type="nucleotide sequence ID" value="NZ_QJTI01000061.1"/>
</dbReference>
<evidence type="ECO:0000259" key="7">
    <source>
        <dbReference type="Pfam" id="PF05598"/>
    </source>
</evidence>
<dbReference type="Pfam" id="PF05598">
    <property type="entry name" value="DUF772"/>
    <property type="match status" value="1"/>
</dbReference>
<keyword evidence="5" id="KW-0233">DNA recombination</keyword>
<name>A0A318TBJ9_9BRAD</name>
<dbReference type="GO" id="GO:0006313">
    <property type="term" value="P:DNA transposition"/>
    <property type="evidence" value="ECO:0007669"/>
    <property type="project" value="InterPro"/>
</dbReference>
<reference evidence="8 9" key="1">
    <citation type="submission" date="2018-06" db="EMBL/GenBank/DDBJ databases">
        <title>Genomic Encyclopedia of Archaeal and Bacterial Type Strains, Phase II (KMG-II): from individual species to whole genera.</title>
        <authorList>
            <person name="Goeker M."/>
        </authorList>
    </citation>
    <scope>NUCLEOTIDE SEQUENCE [LARGE SCALE GENOMIC DNA]</scope>
    <source>
        <strain evidence="8 9">JCM 11668</strain>
    </source>
</reference>
<gene>
    <name evidence="8" type="ORF">BJ122_1611</name>
</gene>
<dbReference type="InterPro" id="IPR008490">
    <property type="entry name" value="Transposase_InsH_N"/>
</dbReference>
<evidence type="ECO:0000256" key="2">
    <source>
        <dbReference type="ARBA" id="ARBA00010075"/>
    </source>
</evidence>
<evidence type="ECO:0000256" key="4">
    <source>
        <dbReference type="ARBA" id="ARBA00023125"/>
    </source>
</evidence>
<dbReference type="InterPro" id="IPR047959">
    <property type="entry name" value="Transpos_IS5"/>
</dbReference>
<dbReference type="AlphaFoldDB" id="A0A318TBJ9"/>
<dbReference type="PANTHER" id="PTHR35604">
    <property type="entry name" value="TRANSPOSASE INSH FOR INSERTION SEQUENCE ELEMENT IS5A-RELATED"/>
    <property type="match status" value="1"/>
</dbReference>
<evidence type="ECO:0000313" key="9">
    <source>
        <dbReference type="Proteomes" id="UP000248148"/>
    </source>
</evidence>
<evidence type="ECO:0000259" key="6">
    <source>
        <dbReference type="Pfam" id="PF01609"/>
    </source>
</evidence>
<feature type="domain" description="Transposase InsH N-terminal" evidence="7">
    <location>
        <begin position="16"/>
        <end position="109"/>
    </location>
</feature>
<keyword evidence="4" id="KW-0238">DNA-binding</keyword>
<dbReference type="OrthoDB" id="9774608at2"/>
<dbReference type="Pfam" id="PF01609">
    <property type="entry name" value="DDE_Tnp_1"/>
    <property type="match status" value="1"/>
</dbReference>
<dbReference type="PANTHER" id="PTHR35604:SF2">
    <property type="entry name" value="TRANSPOSASE INSH FOR INSERTION SEQUENCE ELEMENT IS5A-RELATED"/>
    <property type="match status" value="1"/>
</dbReference>
<dbReference type="NCBIfam" id="NF033581">
    <property type="entry name" value="transpos_IS5_4"/>
    <property type="match status" value="1"/>
</dbReference>
<comment type="caution">
    <text evidence="8">The sequence shown here is derived from an EMBL/GenBank/DDBJ whole genome shotgun (WGS) entry which is preliminary data.</text>
</comment>
<evidence type="ECO:0000256" key="5">
    <source>
        <dbReference type="ARBA" id="ARBA00023172"/>
    </source>
</evidence>
<dbReference type="GO" id="GO:0004803">
    <property type="term" value="F:transposase activity"/>
    <property type="evidence" value="ECO:0007669"/>
    <property type="project" value="InterPro"/>
</dbReference>
<dbReference type="GO" id="GO:0003677">
    <property type="term" value="F:DNA binding"/>
    <property type="evidence" value="ECO:0007669"/>
    <property type="project" value="UniProtKB-KW"/>
</dbReference>
<dbReference type="EMBL" id="QJTI01000061">
    <property type="protein sequence ID" value="PYE98407.1"/>
    <property type="molecule type" value="Genomic_DNA"/>
</dbReference>
<comment type="function">
    <text evidence="1">Involved in the transposition of the insertion sequence IS5.</text>
</comment>
<comment type="similarity">
    <text evidence="2">Belongs to the transposase 11 family.</text>
</comment>
<evidence type="ECO:0000313" key="8">
    <source>
        <dbReference type="EMBL" id="PYE98407.1"/>
    </source>
</evidence>
<evidence type="ECO:0000256" key="3">
    <source>
        <dbReference type="ARBA" id="ARBA00022578"/>
    </source>
</evidence>
<keyword evidence="9" id="KW-1185">Reference proteome</keyword>
<sequence>MAERDQLSLAEALVSEKVGRNAMLDRLSQDVKWYRFEKLLARLRPEGAGRPPFDPLLMLKALLLQQWYRLSDAELEEALNDRVSFRRFLGLSLEDAAPDHTTLCRFRNRLVAAELADKLFAEFERQLDQRGLLLKRGTMIDASLIATPYRPGSADGERLAVDPDAALTARKGRRGTHYGYKAHAGVDQTSRLIRSLELTPANVNDTVPADQLVSGDECAVYADKAYAKRARRAWLKSLGIKPRIMHKSWGGGPPLRPSQKRHNALISRIRAEVEGVFATLKRWLGFARVRYRGLAKNTAHLNMVALAYNMTRSLKLAA</sequence>
<keyword evidence="3" id="KW-0815">Transposition</keyword>
<dbReference type="Proteomes" id="UP000248148">
    <property type="component" value="Unassembled WGS sequence"/>
</dbReference>
<feature type="domain" description="Transposase IS4-like" evidence="6">
    <location>
        <begin position="135"/>
        <end position="310"/>
    </location>
</feature>